<evidence type="ECO:0000313" key="1">
    <source>
        <dbReference type="EMBL" id="OMJ73951.1"/>
    </source>
</evidence>
<gene>
    <name evidence="1" type="ORF">SteCoe_27262</name>
</gene>
<dbReference type="InterPro" id="IPR017850">
    <property type="entry name" value="Alkaline_phosphatase_core_sf"/>
</dbReference>
<name>A0A1R2BAX2_9CILI</name>
<protein>
    <submittedName>
        <fullName evidence="1">Uncharacterized protein</fullName>
    </submittedName>
</protein>
<dbReference type="SUPFAM" id="SSF53649">
    <property type="entry name" value="Alkaline phosphatase-like"/>
    <property type="match status" value="1"/>
</dbReference>
<keyword evidence="2" id="KW-1185">Reference proteome</keyword>
<proteinExistence type="predicted"/>
<dbReference type="PANTHER" id="PTHR10974:SF1">
    <property type="entry name" value="FI08016P-RELATED"/>
    <property type="match status" value="1"/>
</dbReference>
<comment type="caution">
    <text evidence="1">The sequence shown here is derived from an EMBL/GenBank/DDBJ whole genome shotgun (WGS) entry which is preliminary data.</text>
</comment>
<dbReference type="AlphaFoldDB" id="A0A1R2BAX2"/>
<dbReference type="EMBL" id="MPUH01000785">
    <property type="protein sequence ID" value="OMJ73951.1"/>
    <property type="molecule type" value="Genomic_DNA"/>
</dbReference>
<accession>A0A1R2BAX2</accession>
<reference evidence="1 2" key="1">
    <citation type="submission" date="2016-11" db="EMBL/GenBank/DDBJ databases">
        <title>The macronuclear genome of Stentor coeruleus: a giant cell with tiny introns.</title>
        <authorList>
            <person name="Slabodnick M."/>
            <person name="Ruby J.G."/>
            <person name="Reiff S.B."/>
            <person name="Swart E.C."/>
            <person name="Gosai S."/>
            <person name="Prabakaran S."/>
            <person name="Witkowska E."/>
            <person name="Larue G.E."/>
            <person name="Fisher S."/>
            <person name="Freeman R.M."/>
            <person name="Gunawardena J."/>
            <person name="Chu W."/>
            <person name="Stover N.A."/>
            <person name="Gregory B.D."/>
            <person name="Nowacki M."/>
            <person name="Derisi J."/>
            <person name="Roy S.W."/>
            <person name="Marshall W.F."/>
            <person name="Sood P."/>
        </authorList>
    </citation>
    <scope>NUCLEOTIDE SEQUENCE [LARGE SCALE GENOMIC DNA]</scope>
    <source>
        <strain evidence="1">WM001</strain>
    </source>
</reference>
<dbReference type="Proteomes" id="UP000187209">
    <property type="component" value="Unassembled WGS sequence"/>
</dbReference>
<sequence>MVKVGIVFCLCVGIVVYNSVNFMYKQNYSPGLGTLTKIHIGTKPKFQYSDCEKTSCPWQNYYKTQTQPEYFEEKTNLKILQEPGFCKPTTFGYTDLEYNRIFENKTFQTCSEYTGVTKEIMHIDSQSRTLYMNCSGYYYIGGSAYDDIQGIYDYKGQAKMYVKPVILDNNEEWAYGSCSDSKVILDNNEEWAYGSCSDSNNIEGATYVMEENSKARERTKNKMKEIFEENGTRESVRPMTILNVFVDSVSRRNFYRKLPKTREFLNEINGKGFRVYDFKLSSAIADNTLPNLFPLWTGEKMEDISPETRKTNAEKDKDLIKSKSIWTYLKDRGWITMFGNEFCNDYFAYGIGRRPSVDHHMSRFWCGARTLTHFDDTQQTLRCIGTKTSQHYLFNTTLQYIQMYQGLNKWAHIMSVAAHEDSGTLITVLDSDLKSFLKKVLETKDDIVIFLSADHGMRYGEWYKLDSGGQEHRLPSFFLIASQNIIDSMPYSNDILEHNTKRLVSKFEFRKTIEHLSILPYDINYLQDSDKPKANEPTSLFLHKVSDERHCEDINIDPTSLFLHKVSDERHCEDINIDAEYCPCPDFVDFEDEENFLALDVANAGVYEINTYSVYNVNAGWKVCRKITVKEVISAKWAIQDYKALVKVNFTINEVENVSFEVLAMVLGTFMKHKPRDEGYLFRVYYYNTKRLLRVQGISSNYYNEKCSQLAAGKGIAPNVCVCHELDDIYKNDPDLIR</sequence>
<evidence type="ECO:0000313" key="2">
    <source>
        <dbReference type="Proteomes" id="UP000187209"/>
    </source>
</evidence>
<dbReference type="OrthoDB" id="413313at2759"/>
<dbReference type="GO" id="GO:0005615">
    <property type="term" value="C:extracellular space"/>
    <property type="evidence" value="ECO:0007669"/>
    <property type="project" value="TreeGrafter"/>
</dbReference>
<dbReference type="Pfam" id="PF02995">
    <property type="entry name" value="DUF229"/>
    <property type="match status" value="1"/>
</dbReference>
<organism evidence="1 2">
    <name type="scientific">Stentor coeruleus</name>
    <dbReference type="NCBI Taxonomy" id="5963"/>
    <lineage>
        <taxon>Eukaryota</taxon>
        <taxon>Sar</taxon>
        <taxon>Alveolata</taxon>
        <taxon>Ciliophora</taxon>
        <taxon>Postciliodesmatophora</taxon>
        <taxon>Heterotrichea</taxon>
        <taxon>Heterotrichida</taxon>
        <taxon>Stentoridae</taxon>
        <taxon>Stentor</taxon>
    </lineage>
</organism>
<dbReference type="PANTHER" id="PTHR10974">
    <property type="entry name" value="FI08016P-RELATED"/>
    <property type="match status" value="1"/>
</dbReference>
<dbReference type="InterPro" id="IPR004245">
    <property type="entry name" value="DUF229"/>
</dbReference>